<evidence type="ECO:0000313" key="2">
    <source>
        <dbReference type="Proteomes" id="UP000784294"/>
    </source>
</evidence>
<gene>
    <name evidence="1" type="ORF">PXEA_LOCUS34875</name>
</gene>
<comment type="caution">
    <text evidence="1">The sequence shown here is derived from an EMBL/GenBank/DDBJ whole genome shotgun (WGS) entry which is preliminary data.</text>
</comment>
<dbReference type="AlphaFoldDB" id="A0A3S5BV44"/>
<accession>A0A3S5BV44</accession>
<keyword evidence="2" id="KW-1185">Reference proteome</keyword>
<dbReference type="EMBL" id="CAAALY010269330">
    <property type="protein sequence ID" value="VEL41435.1"/>
    <property type="molecule type" value="Genomic_DNA"/>
</dbReference>
<sequence>MPWSELIRTSVTVPVASWEWEYLSKAYSTPSAGSNEDSIAEKAKFQTEWLTKLVVNSGPSSPCGPLVDTDVQ</sequence>
<organism evidence="1 2">
    <name type="scientific">Protopolystoma xenopodis</name>
    <dbReference type="NCBI Taxonomy" id="117903"/>
    <lineage>
        <taxon>Eukaryota</taxon>
        <taxon>Metazoa</taxon>
        <taxon>Spiralia</taxon>
        <taxon>Lophotrochozoa</taxon>
        <taxon>Platyhelminthes</taxon>
        <taxon>Monogenea</taxon>
        <taxon>Polyopisthocotylea</taxon>
        <taxon>Polystomatidea</taxon>
        <taxon>Polystomatidae</taxon>
        <taxon>Protopolystoma</taxon>
    </lineage>
</organism>
<protein>
    <submittedName>
        <fullName evidence="1">Uncharacterized protein</fullName>
    </submittedName>
</protein>
<proteinExistence type="predicted"/>
<dbReference type="Proteomes" id="UP000784294">
    <property type="component" value="Unassembled WGS sequence"/>
</dbReference>
<evidence type="ECO:0000313" key="1">
    <source>
        <dbReference type="EMBL" id="VEL41435.1"/>
    </source>
</evidence>
<name>A0A3S5BV44_9PLAT</name>
<reference evidence="1" key="1">
    <citation type="submission" date="2018-11" db="EMBL/GenBank/DDBJ databases">
        <authorList>
            <consortium name="Pathogen Informatics"/>
        </authorList>
    </citation>
    <scope>NUCLEOTIDE SEQUENCE</scope>
</reference>